<keyword evidence="2" id="KW-0645">Protease</keyword>
<dbReference type="EMBL" id="MBFA02000009">
    <property type="protein sequence ID" value="MUP11298.1"/>
    <property type="molecule type" value="Genomic_DNA"/>
</dbReference>
<dbReference type="InterPro" id="IPR034122">
    <property type="entry name" value="Retropepsin-like_bacterial"/>
</dbReference>
<dbReference type="Gene3D" id="2.40.70.10">
    <property type="entry name" value="Acid Proteases"/>
    <property type="match status" value="1"/>
</dbReference>
<dbReference type="EC" id="3.4.23.-" evidence="2"/>
<dbReference type="InterPro" id="IPR011969">
    <property type="entry name" value="Clan_AA_Asp_peptidase_C"/>
</dbReference>
<proteinExistence type="predicted"/>
<evidence type="ECO:0000313" key="2">
    <source>
        <dbReference type="EMBL" id="MUP11298.1"/>
    </source>
</evidence>
<gene>
    <name evidence="2" type="ORF">BBK91_015660</name>
    <name evidence="1" type="ORF">BBL17_004365</name>
</gene>
<dbReference type="Proteomes" id="UP000179454">
    <property type="component" value="Unassembled WGS sequence"/>
</dbReference>
<reference evidence="3 4" key="1">
    <citation type="submission" date="2019-11" db="EMBL/GenBank/DDBJ databases">
        <title>Whole-genome sequencing of Allorhizobium vitis.</title>
        <authorList>
            <person name="Gan H.M."/>
            <person name="Savka M.A."/>
        </authorList>
    </citation>
    <scope>NUCLEOTIDE SEQUENCE [LARGE SCALE GENOMIC DNA]</scope>
    <source>
        <strain evidence="2 4">RF2/1</strain>
        <strain evidence="1 3">T1/7</strain>
    </source>
</reference>
<dbReference type="InterPro" id="IPR021109">
    <property type="entry name" value="Peptidase_aspartic_dom_sf"/>
</dbReference>
<name>A0ABD6HAT5_AGRVI</name>
<dbReference type="EMBL" id="MBFE02000002">
    <property type="protein sequence ID" value="MUO41034.1"/>
    <property type="molecule type" value="Genomic_DNA"/>
</dbReference>
<dbReference type="Pfam" id="PF13975">
    <property type="entry name" value="gag-asp_proteas"/>
    <property type="match status" value="1"/>
</dbReference>
<dbReference type="GO" id="GO:0006508">
    <property type="term" value="P:proteolysis"/>
    <property type="evidence" value="ECO:0007669"/>
    <property type="project" value="UniProtKB-KW"/>
</dbReference>
<dbReference type="RefSeq" id="WP_012654676.1">
    <property type="nucleotide sequence ID" value="NZ_MBFA02000009.1"/>
</dbReference>
<evidence type="ECO:0000313" key="4">
    <source>
        <dbReference type="Proteomes" id="UP000179536"/>
    </source>
</evidence>
<dbReference type="NCBIfam" id="TIGR02281">
    <property type="entry name" value="clan_AA_DTGA"/>
    <property type="match status" value="1"/>
</dbReference>
<organism evidence="2 4">
    <name type="scientific">Agrobacterium vitis</name>
    <name type="common">Rhizobium vitis</name>
    <dbReference type="NCBI Taxonomy" id="373"/>
    <lineage>
        <taxon>Bacteria</taxon>
        <taxon>Pseudomonadati</taxon>
        <taxon>Pseudomonadota</taxon>
        <taxon>Alphaproteobacteria</taxon>
        <taxon>Hyphomicrobiales</taxon>
        <taxon>Rhizobiaceae</taxon>
        <taxon>Rhizobium/Agrobacterium group</taxon>
        <taxon>Agrobacterium</taxon>
    </lineage>
</organism>
<keyword evidence="2" id="KW-0378">Hydrolase</keyword>
<accession>A0ABD6HAT5</accession>
<keyword evidence="3" id="KW-1185">Reference proteome</keyword>
<dbReference type="SUPFAM" id="SSF50630">
    <property type="entry name" value="Acid proteases"/>
    <property type="match status" value="1"/>
</dbReference>
<dbReference type="Proteomes" id="UP000179536">
    <property type="component" value="Unassembled WGS sequence"/>
</dbReference>
<protein>
    <submittedName>
        <fullName evidence="2">TIGR02281 family clan AA aspartic protease</fullName>
        <ecNumber evidence="2">3.4.23.-</ecNumber>
    </submittedName>
</protein>
<dbReference type="GO" id="GO:0008233">
    <property type="term" value="F:peptidase activity"/>
    <property type="evidence" value="ECO:0007669"/>
    <property type="project" value="UniProtKB-KW"/>
</dbReference>
<evidence type="ECO:0000313" key="3">
    <source>
        <dbReference type="Proteomes" id="UP000179454"/>
    </source>
</evidence>
<sequence length="173" mass="18522">MLKRVLVFAGLVVVVATVLPRYLQRQMDTIPEAPPTQTVMNATPAPAQGLARALLTANAQGHFVTTFRINGKAVEGMIDTGASSVAINETTARRLGFGASDLDFKYKVTTANGQTAAAAVMLDRVEVDGVRVQDVKAIVLQDKALSGTLIGMTFLEKLGSYKVENGQMRLSQR</sequence>
<evidence type="ECO:0000313" key="1">
    <source>
        <dbReference type="EMBL" id="MUO41034.1"/>
    </source>
</evidence>
<dbReference type="AlphaFoldDB" id="A0ABD6HAT5"/>
<comment type="caution">
    <text evidence="2">The sequence shown here is derived from an EMBL/GenBank/DDBJ whole genome shotgun (WGS) entry which is preliminary data.</text>
</comment>
<dbReference type="CDD" id="cd05483">
    <property type="entry name" value="retropepsin_like_bacteria"/>
    <property type="match status" value="1"/>
</dbReference>